<dbReference type="AlphaFoldDB" id="A0A518GAQ7"/>
<protein>
    <recommendedName>
        <fullName evidence="2">Lnb N-terminal periplasmic domain-containing protein</fullName>
    </recommendedName>
</protein>
<dbReference type="KEGG" id="ahel:Q31a_39530"/>
<feature type="transmembrane region" description="Helical" evidence="1">
    <location>
        <begin position="20"/>
        <end position="41"/>
    </location>
</feature>
<gene>
    <name evidence="3" type="ORF">Q31a_39530</name>
</gene>
<dbReference type="EMBL" id="CP036298">
    <property type="protein sequence ID" value="QDV25627.1"/>
    <property type="molecule type" value="Genomic_DNA"/>
</dbReference>
<keyword evidence="4" id="KW-1185">Reference proteome</keyword>
<reference evidence="3 4" key="1">
    <citation type="submission" date="2019-02" db="EMBL/GenBank/DDBJ databases">
        <title>Deep-cultivation of Planctomycetes and their phenomic and genomic characterization uncovers novel biology.</title>
        <authorList>
            <person name="Wiegand S."/>
            <person name="Jogler M."/>
            <person name="Boedeker C."/>
            <person name="Pinto D."/>
            <person name="Vollmers J."/>
            <person name="Rivas-Marin E."/>
            <person name="Kohn T."/>
            <person name="Peeters S.H."/>
            <person name="Heuer A."/>
            <person name="Rast P."/>
            <person name="Oberbeckmann S."/>
            <person name="Bunk B."/>
            <person name="Jeske O."/>
            <person name="Meyerdierks A."/>
            <person name="Storesund J.E."/>
            <person name="Kallscheuer N."/>
            <person name="Luecker S."/>
            <person name="Lage O.M."/>
            <person name="Pohl T."/>
            <person name="Merkel B.J."/>
            <person name="Hornburger P."/>
            <person name="Mueller R.-W."/>
            <person name="Bruemmer F."/>
            <person name="Labrenz M."/>
            <person name="Spormann A.M."/>
            <person name="Op den Camp H."/>
            <person name="Overmann J."/>
            <person name="Amann R."/>
            <person name="Jetten M.S.M."/>
            <person name="Mascher T."/>
            <person name="Medema M.H."/>
            <person name="Devos D.P."/>
            <person name="Kaster A.-K."/>
            <person name="Ovreas L."/>
            <person name="Rohde M."/>
            <person name="Galperin M.Y."/>
            <person name="Jogler C."/>
        </authorList>
    </citation>
    <scope>NUCLEOTIDE SEQUENCE [LARGE SCALE GENOMIC DNA]</scope>
    <source>
        <strain evidence="3 4">Q31a</strain>
    </source>
</reference>
<dbReference type="Pfam" id="PF13387">
    <property type="entry name" value="Lnb_N"/>
    <property type="match status" value="1"/>
</dbReference>
<accession>A0A518GAQ7</accession>
<keyword evidence="1" id="KW-0812">Transmembrane</keyword>
<proteinExistence type="predicted"/>
<name>A0A518GAQ7_9BACT</name>
<dbReference type="Proteomes" id="UP000318017">
    <property type="component" value="Chromosome"/>
</dbReference>
<evidence type="ECO:0000313" key="4">
    <source>
        <dbReference type="Proteomes" id="UP000318017"/>
    </source>
</evidence>
<evidence type="ECO:0000313" key="3">
    <source>
        <dbReference type="EMBL" id="QDV25627.1"/>
    </source>
</evidence>
<keyword evidence="1" id="KW-1133">Transmembrane helix</keyword>
<keyword evidence="1" id="KW-0472">Membrane</keyword>
<evidence type="ECO:0000259" key="2">
    <source>
        <dbReference type="Pfam" id="PF13387"/>
    </source>
</evidence>
<feature type="domain" description="Lnb N-terminal periplasmic" evidence="2">
    <location>
        <begin position="118"/>
        <end position="272"/>
    </location>
</feature>
<organism evidence="3 4">
    <name type="scientific">Aureliella helgolandensis</name>
    <dbReference type="NCBI Taxonomy" id="2527968"/>
    <lineage>
        <taxon>Bacteria</taxon>
        <taxon>Pseudomonadati</taxon>
        <taxon>Planctomycetota</taxon>
        <taxon>Planctomycetia</taxon>
        <taxon>Pirellulales</taxon>
        <taxon>Pirellulaceae</taxon>
        <taxon>Aureliella</taxon>
    </lineage>
</organism>
<dbReference type="InterPro" id="IPR025178">
    <property type="entry name" value="Lnb_N"/>
</dbReference>
<evidence type="ECO:0000256" key="1">
    <source>
        <dbReference type="SAM" id="Phobius"/>
    </source>
</evidence>
<sequence>MAFDANTADSLPMRERRSLGAAWCCIVGLLLGSFSVGCKVVKPRDDDRSALAKLAANPVTYIVEDLRSRLPAKEPTHARLWRSDLAVLPYAEIESDRVVLHNIRDCEYRTEEDYDVRHFDRQVFLKDVQSLDFIVVPFKNTPALAHTMLSFGLADGQHLVFSAEARLEQHETYSAVASASKEFELMWIVGTERDLVRLRTEVRNVDVYIYPLKISPVQAQSVFLGAVARVNAIARTPEFYDLLTNNCTTNIVDMVNSLKPDAIPSDIRVLLPGHSDRLAYDLGLLAMPGTFEQVKAASRINLAAHLNAQDPNFSQAIRQSRR</sequence>